<evidence type="ECO:0000313" key="2">
    <source>
        <dbReference type="Proteomes" id="UP001331761"/>
    </source>
</evidence>
<sequence>MLMACGPKALDHEMDLPHRRNNTRPVARIVARTWIEMKTVWKEGSVAFARRVWLNTDRKRGARIRTSSEAEKLFGKGATTYYTY</sequence>
<name>A0AAN8FYJ6_TRICO</name>
<protein>
    <submittedName>
        <fullName evidence="1">Uncharacterized protein</fullName>
    </submittedName>
</protein>
<dbReference type="AlphaFoldDB" id="A0AAN8FYJ6"/>
<proteinExistence type="predicted"/>
<gene>
    <name evidence="1" type="ORF">GCK32_009459</name>
</gene>
<comment type="caution">
    <text evidence="1">The sequence shown here is derived from an EMBL/GenBank/DDBJ whole genome shotgun (WGS) entry which is preliminary data.</text>
</comment>
<organism evidence="1 2">
    <name type="scientific">Trichostrongylus colubriformis</name>
    <name type="common">Black scour worm</name>
    <dbReference type="NCBI Taxonomy" id="6319"/>
    <lineage>
        <taxon>Eukaryota</taxon>
        <taxon>Metazoa</taxon>
        <taxon>Ecdysozoa</taxon>
        <taxon>Nematoda</taxon>
        <taxon>Chromadorea</taxon>
        <taxon>Rhabditida</taxon>
        <taxon>Rhabditina</taxon>
        <taxon>Rhabditomorpha</taxon>
        <taxon>Strongyloidea</taxon>
        <taxon>Trichostrongylidae</taxon>
        <taxon>Trichostrongylus</taxon>
    </lineage>
</organism>
<evidence type="ECO:0000313" key="1">
    <source>
        <dbReference type="EMBL" id="KAK5986587.1"/>
    </source>
</evidence>
<dbReference type="EMBL" id="WIXE01000441">
    <property type="protein sequence ID" value="KAK5986587.1"/>
    <property type="molecule type" value="Genomic_DNA"/>
</dbReference>
<reference evidence="1 2" key="1">
    <citation type="submission" date="2019-10" db="EMBL/GenBank/DDBJ databases">
        <title>Assembly and Annotation for the nematode Trichostrongylus colubriformis.</title>
        <authorList>
            <person name="Martin J."/>
        </authorList>
    </citation>
    <scope>NUCLEOTIDE SEQUENCE [LARGE SCALE GENOMIC DNA]</scope>
    <source>
        <strain evidence="1">G859</strain>
        <tissue evidence="1">Whole worm</tissue>
    </source>
</reference>
<keyword evidence="2" id="KW-1185">Reference proteome</keyword>
<accession>A0AAN8FYJ6</accession>
<dbReference type="Proteomes" id="UP001331761">
    <property type="component" value="Unassembled WGS sequence"/>
</dbReference>